<evidence type="ECO:0000256" key="2">
    <source>
        <dbReference type="ARBA" id="ARBA00023125"/>
    </source>
</evidence>
<keyword evidence="3" id="KW-0804">Transcription</keyword>
<dbReference type="SMART" id="SM00354">
    <property type="entry name" value="HTH_LACI"/>
    <property type="match status" value="1"/>
</dbReference>
<feature type="domain" description="HTH lacI-type" evidence="4">
    <location>
        <begin position="5"/>
        <end position="61"/>
    </location>
</feature>
<proteinExistence type="predicted"/>
<dbReference type="Gene3D" id="3.40.50.2300">
    <property type="match status" value="2"/>
</dbReference>
<organism evidence="5 6">
    <name type="scientific">Sanguibacter suaedae</name>
    <dbReference type="NCBI Taxonomy" id="2795737"/>
    <lineage>
        <taxon>Bacteria</taxon>
        <taxon>Bacillati</taxon>
        <taxon>Actinomycetota</taxon>
        <taxon>Actinomycetes</taxon>
        <taxon>Micrococcales</taxon>
        <taxon>Sanguibacteraceae</taxon>
        <taxon>Sanguibacter</taxon>
    </lineage>
</organism>
<dbReference type="InterPro" id="IPR010982">
    <property type="entry name" value="Lambda_DNA-bd_dom_sf"/>
</dbReference>
<keyword evidence="1" id="KW-0805">Transcription regulation</keyword>
<evidence type="ECO:0000313" key="5">
    <source>
        <dbReference type="EMBL" id="MBI9113891.1"/>
    </source>
</evidence>
<comment type="caution">
    <text evidence="5">The sequence shown here is derived from an EMBL/GenBank/DDBJ whole genome shotgun (WGS) entry which is preliminary data.</text>
</comment>
<dbReference type="Proteomes" id="UP000602087">
    <property type="component" value="Unassembled WGS sequence"/>
</dbReference>
<dbReference type="InterPro" id="IPR028082">
    <property type="entry name" value="Peripla_BP_I"/>
</dbReference>
<dbReference type="SUPFAM" id="SSF47413">
    <property type="entry name" value="lambda repressor-like DNA-binding domains"/>
    <property type="match status" value="1"/>
</dbReference>
<dbReference type="PROSITE" id="PS50932">
    <property type="entry name" value="HTH_LACI_2"/>
    <property type="match status" value="1"/>
</dbReference>
<evidence type="ECO:0000313" key="6">
    <source>
        <dbReference type="Proteomes" id="UP000602087"/>
    </source>
</evidence>
<dbReference type="GO" id="GO:0003700">
    <property type="term" value="F:DNA-binding transcription factor activity"/>
    <property type="evidence" value="ECO:0007669"/>
    <property type="project" value="TreeGrafter"/>
</dbReference>
<accession>A0A934MA57</accession>
<dbReference type="InterPro" id="IPR001761">
    <property type="entry name" value="Peripla_BP/Lac1_sug-bd_dom"/>
</dbReference>
<dbReference type="PRINTS" id="PR00036">
    <property type="entry name" value="HTHLACI"/>
</dbReference>
<dbReference type="Gene3D" id="1.10.260.40">
    <property type="entry name" value="lambda repressor-like DNA-binding domains"/>
    <property type="match status" value="1"/>
</dbReference>
<gene>
    <name evidence="5" type="ORF">JAV76_02535</name>
</gene>
<dbReference type="CDD" id="cd01392">
    <property type="entry name" value="HTH_LacI"/>
    <property type="match status" value="1"/>
</dbReference>
<sequence length="340" mass="35886">MPSRVTLNDVAREAGVSLATASRAINGNKNRKVREDIRERVLAAATRLHYTPDATAQAMARGATTTLGLVVHSITDPYFSAIASGVMVAAERRGLVVTLASTQSNANREVELVELLHSQRARSVIVVGGRRDDDVALAAMTDVLGRFRRAGNSTVLVGQPLLGTDTVTIDNTGPATQLARDLHGRGYQDVVVLAGPADHLTARERAGAFADAFRELGGTVDVAHSRFTRDGGHHAVRTVLRRYRPELVFAVNDVMALGALAGLTEAGLSVPHDVGLAGFDDIDGLQDVTPHLTTVHLPLHDIGIAATDLAFAAPAPDPRVVRVSGTVALRASTPGPRRAV</sequence>
<evidence type="ECO:0000256" key="1">
    <source>
        <dbReference type="ARBA" id="ARBA00023015"/>
    </source>
</evidence>
<keyword evidence="6" id="KW-1185">Reference proteome</keyword>
<reference evidence="5" key="1">
    <citation type="submission" date="2020-12" db="EMBL/GenBank/DDBJ databases">
        <title>Sanguibacter suaedae sp. nov., isolated from Suaeda aralocaspica.</title>
        <authorList>
            <person name="Ma Q."/>
        </authorList>
    </citation>
    <scope>NUCLEOTIDE SEQUENCE</scope>
    <source>
        <strain evidence="5">YZGR15</strain>
    </source>
</reference>
<dbReference type="RefSeq" id="WP_198732463.1">
    <property type="nucleotide sequence ID" value="NZ_JAEINH010000002.1"/>
</dbReference>
<dbReference type="PANTHER" id="PTHR30146:SF153">
    <property type="entry name" value="LACTOSE OPERON REPRESSOR"/>
    <property type="match status" value="1"/>
</dbReference>
<dbReference type="Pfam" id="PF00356">
    <property type="entry name" value="LacI"/>
    <property type="match status" value="1"/>
</dbReference>
<name>A0A934MA57_9MICO</name>
<dbReference type="CDD" id="cd06267">
    <property type="entry name" value="PBP1_LacI_sugar_binding-like"/>
    <property type="match status" value="1"/>
</dbReference>
<dbReference type="GO" id="GO:0000976">
    <property type="term" value="F:transcription cis-regulatory region binding"/>
    <property type="evidence" value="ECO:0007669"/>
    <property type="project" value="TreeGrafter"/>
</dbReference>
<dbReference type="Pfam" id="PF00532">
    <property type="entry name" value="Peripla_BP_1"/>
    <property type="match status" value="1"/>
</dbReference>
<protein>
    <submittedName>
        <fullName evidence="5">LacI family DNA-binding transcriptional regulator</fullName>
    </submittedName>
</protein>
<keyword evidence="2 5" id="KW-0238">DNA-binding</keyword>
<dbReference type="PANTHER" id="PTHR30146">
    <property type="entry name" value="LACI-RELATED TRANSCRIPTIONAL REPRESSOR"/>
    <property type="match status" value="1"/>
</dbReference>
<dbReference type="AlphaFoldDB" id="A0A934MA57"/>
<dbReference type="SUPFAM" id="SSF53822">
    <property type="entry name" value="Periplasmic binding protein-like I"/>
    <property type="match status" value="1"/>
</dbReference>
<dbReference type="PROSITE" id="PS00356">
    <property type="entry name" value="HTH_LACI_1"/>
    <property type="match status" value="1"/>
</dbReference>
<evidence type="ECO:0000259" key="4">
    <source>
        <dbReference type="PROSITE" id="PS50932"/>
    </source>
</evidence>
<dbReference type="EMBL" id="JAEINH010000002">
    <property type="protein sequence ID" value="MBI9113891.1"/>
    <property type="molecule type" value="Genomic_DNA"/>
</dbReference>
<evidence type="ECO:0000256" key="3">
    <source>
        <dbReference type="ARBA" id="ARBA00023163"/>
    </source>
</evidence>
<dbReference type="InterPro" id="IPR000843">
    <property type="entry name" value="HTH_LacI"/>
</dbReference>